<dbReference type="Proteomes" id="UP000199236">
    <property type="component" value="Unassembled WGS sequence"/>
</dbReference>
<proteinExistence type="predicted"/>
<evidence type="ECO:0000313" key="2">
    <source>
        <dbReference type="EMBL" id="SFO65606.1"/>
    </source>
</evidence>
<dbReference type="AlphaFoldDB" id="A0A1I5IZK3"/>
<keyword evidence="3" id="KW-1185">Reference proteome</keyword>
<protein>
    <submittedName>
        <fullName evidence="2">Uncharacterized protein</fullName>
    </submittedName>
</protein>
<dbReference type="RefSeq" id="WP_090074263.1">
    <property type="nucleotide sequence ID" value="NZ_FOVR01000010.1"/>
</dbReference>
<accession>A0A1I5IZK3</accession>
<reference evidence="2 3" key="1">
    <citation type="submission" date="2016-10" db="EMBL/GenBank/DDBJ databases">
        <authorList>
            <person name="de Groot N.N."/>
        </authorList>
    </citation>
    <scope>NUCLEOTIDE SEQUENCE [LARGE SCALE GENOMIC DNA]</scope>
    <source>
        <strain evidence="2 3">CGMCC 1.9157</strain>
    </source>
</reference>
<evidence type="ECO:0000256" key="1">
    <source>
        <dbReference type="SAM" id="SignalP"/>
    </source>
</evidence>
<name>A0A1I5IZK3_9HYPH</name>
<feature type="chain" id="PRO_5011613125" evidence="1">
    <location>
        <begin position="19"/>
        <end position="153"/>
    </location>
</feature>
<feature type="signal peptide" evidence="1">
    <location>
        <begin position="1"/>
        <end position="18"/>
    </location>
</feature>
<organism evidence="2 3">
    <name type="scientific">Cohaesibacter marisflavi</name>
    <dbReference type="NCBI Taxonomy" id="655353"/>
    <lineage>
        <taxon>Bacteria</taxon>
        <taxon>Pseudomonadati</taxon>
        <taxon>Pseudomonadota</taxon>
        <taxon>Alphaproteobacteria</taxon>
        <taxon>Hyphomicrobiales</taxon>
        <taxon>Cohaesibacteraceae</taxon>
    </lineage>
</organism>
<keyword evidence="1" id="KW-0732">Signal</keyword>
<gene>
    <name evidence="2" type="ORF">SAMN04488056_11077</name>
</gene>
<sequence length="153" mass="17218">MIRFFIAASLFLAGPAFAETCENGAIFEAQDNDGNQHVLKTNGLVDPFIFEMHTAGHLVWTLEAEQGCSNGISVCWMSVQTTEEEPIDIPVETVQEGDSIKYYVFAHLRQTLASLKMDDEQFDTMAQWNIERPDDLFESLAMPVNVYAFKGCR</sequence>
<dbReference type="EMBL" id="FOVR01000010">
    <property type="protein sequence ID" value="SFO65606.1"/>
    <property type="molecule type" value="Genomic_DNA"/>
</dbReference>
<evidence type="ECO:0000313" key="3">
    <source>
        <dbReference type="Proteomes" id="UP000199236"/>
    </source>
</evidence>
<dbReference type="OrthoDB" id="8446844at2"/>